<dbReference type="GeneID" id="73046027"/>
<dbReference type="Proteomes" id="UP001595945">
    <property type="component" value="Unassembled WGS sequence"/>
</dbReference>
<feature type="transmembrane region" description="Helical" evidence="1">
    <location>
        <begin position="57"/>
        <end position="80"/>
    </location>
</feature>
<gene>
    <name evidence="2" type="ORF">ACFO9K_01510</name>
</gene>
<dbReference type="RefSeq" id="WP_254267564.1">
    <property type="nucleotide sequence ID" value="NZ_CP100400.1"/>
</dbReference>
<feature type="transmembrane region" description="Helical" evidence="1">
    <location>
        <begin position="27"/>
        <end position="50"/>
    </location>
</feature>
<dbReference type="AlphaFoldDB" id="A0ABD5PX61"/>
<name>A0ABD5PX61_9EURY</name>
<proteinExistence type="predicted"/>
<reference evidence="2 3" key="1">
    <citation type="journal article" date="2019" name="Int. J. Syst. Evol. Microbiol.">
        <title>The Global Catalogue of Microorganisms (GCM) 10K type strain sequencing project: providing services to taxonomists for standard genome sequencing and annotation.</title>
        <authorList>
            <consortium name="The Broad Institute Genomics Platform"/>
            <consortium name="The Broad Institute Genome Sequencing Center for Infectious Disease"/>
            <person name="Wu L."/>
            <person name="Ma J."/>
        </authorList>
    </citation>
    <scope>NUCLEOTIDE SEQUENCE [LARGE SCALE GENOMIC DNA]</scope>
    <source>
        <strain evidence="2 3">XZYJ18</strain>
    </source>
</reference>
<protein>
    <submittedName>
        <fullName evidence="2">Uncharacterized protein</fullName>
    </submittedName>
</protein>
<keyword evidence="1" id="KW-0472">Membrane</keyword>
<accession>A0ABD5PX61</accession>
<evidence type="ECO:0000256" key="1">
    <source>
        <dbReference type="SAM" id="Phobius"/>
    </source>
</evidence>
<evidence type="ECO:0000313" key="2">
    <source>
        <dbReference type="EMBL" id="MFC4822930.1"/>
    </source>
</evidence>
<comment type="caution">
    <text evidence="2">The sequence shown here is derived from an EMBL/GenBank/DDBJ whole genome shotgun (WGS) entry which is preliminary data.</text>
</comment>
<keyword evidence="1" id="KW-0812">Transmembrane</keyword>
<keyword evidence="3" id="KW-1185">Reference proteome</keyword>
<keyword evidence="1" id="KW-1133">Transmembrane helix</keyword>
<organism evidence="2 3">
    <name type="scientific">Halorussus aquaticus</name>
    <dbReference type="NCBI Taxonomy" id="2953748"/>
    <lineage>
        <taxon>Archaea</taxon>
        <taxon>Methanobacteriati</taxon>
        <taxon>Methanobacteriota</taxon>
        <taxon>Stenosarchaea group</taxon>
        <taxon>Halobacteria</taxon>
        <taxon>Halobacteriales</taxon>
        <taxon>Haladaptataceae</taxon>
        <taxon>Halorussus</taxon>
    </lineage>
</organism>
<dbReference type="EMBL" id="JBHSHT010000001">
    <property type="protein sequence ID" value="MFC4822930.1"/>
    <property type="molecule type" value="Genomic_DNA"/>
</dbReference>
<sequence>MLVVVGLGTFVAGQAIRTAYRYRSPAMGSLSVGILSLAVLPMPISVILVATVSLSEAFVVGLVLGFVLVGEIAMFATLLYR</sequence>
<evidence type="ECO:0000313" key="3">
    <source>
        <dbReference type="Proteomes" id="UP001595945"/>
    </source>
</evidence>